<dbReference type="EMBL" id="JRRC01443865">
    <property type="protein sequence ID" value="KHG06125.1"/>
    <property type="molecule type" value="Genomic_DNA"/>
</dbReference>
<comment type="caution">
    <text evidence="1">The sequence shown here is derived from an EMBL/GenBank/DDBJ whole genome shotgun (WGS) entry which is preliminary data.</text>
</comment>
<name>A0A0B0MZB6_GOSAR</name>
<protein>
    <submittedName>
        <fullName evidence="1">Uncharacterized protein</fullName>
    </submittedName>
</protein>
<evidence type="ECO:0000313" key="1">
    <source>
        <dbReference type="EMBL" id="KHG06125.1"/>
    </source>
</evidence>
<dbReference type="Proteomes" id="UP000032142">
    <property type="component" value="Unassembled WGS sequence"/>
</dbReference>
<proteinExistence type="predicted"/>
<dbReference type="AlphaFoldDB" id="A0A0B0MZB6"/>
<organism evidence="1 2">
    <name type="scientific">Gossypium arboreum</name>
    <name type="common">Tree cotton</name>
    <name type="synonym">Gossypium nanking</name>
    <dbReference type="NCBI Taxonomy" id="29729"/>
    <lineage>
        <taxon>Eukaryota</taxon>
        <taxon>Viridiplantae</taxon>
        <taxon>Streptophyta</taxon>
        <taxon>Embryophyta</taxon>
        <taxon>Tracheophyta</taxon>
        <taxon>Spermatophyta</taxon>
        <taxon>Magnoliopsida</taxon>
        <taxon>eudicotyledons</taxon>
        <taxon>Gunneridae</taxon>
        <taxon>Pentapetalae</taxon>
        <taxon>rosids</taxon>
        <taxon>malvids</taxon>
        <taxon>Malvales</taxon>
        <taxon>Malvaceae</taxon>
        <taxon>Malvoideae</taxon>
        <taxon>Gossypium</taxon>
    </lineage>
</organism>
<accession>A0A0B0MZB6</accession>
<sequence>MSKYEQVSTKLTLGLLRYVI</sequence>
<gene>
    <name evidence="1" type="ORF">F383_32409</name>
</gene>
<evidence type="ECO:0000313" key="2">
    <source>
        <dbReference type="Proteomes" id="UP000032142"/>
    </source>
</evidence>
<reference evidence="2" key="1">
    <citation type="submission" date="2014-09" db="EMBL/GenBank/DDBJ databases">
        <authorList>
            <person name="Mudge J."/>
            <person name="Ramaraj T."/>
            <person name="Lindquist I.E."/>
            <person name="Bharti A.K."/>
            <person name="Sundararajan A."/>
            <person name="Cameron C.T."/>
            <person name="Woodward J.E."/>
            <person name="May G.D."/>
            <person name="Brubaker C."/>
            <person name="Broadhvest J."/>
            <person name="Wilkins T.A."/>
        </authorList>
    </citation>
    <scope>NUCLEOTIDE SEQUENCE</scope>
    <source>
        <strain evidence="2">cv. AKA8401</strain>
    </source>
</reference>
<keyword evidence="2" id="KW-1185">Reference proteome</keyword>